<name>A7K9Z6_9PHYC</name>
<evidence type="ECO:0000313" key="2">
    <source>
        <dbReference type="Proteomes" id="UP000202420"/>
    </source>
</evidence>
<dbReference type="KEGG" id="vg:5470978"/>
<dbReference type="GeneID" id="5470978"/>
<organism evidence="1 2">
    <name type="scientific">Chlorovirus heliozoae</name>
    <dbReference type="NCBI Taxonomy" id="322019"/>
    <lineage>
        <taxon>Viruses</taxon>
        <taxon>Varidnaviria</taxon>
        <taxon>Bamfordvirae</taxon>
        <taxon>Nucleocytoviricota</taxon>
        <taxon>Megaviricetes</taxon>
        <taxon>Algavirales</taxon>
        <taxon>Phycodnaviridae</taxon>
        <taxon>Chlorovirus</taxon>
    </lineage>
</organism>
<evidence type="ECO:0000313" key="1">
    <source>
        <dbReference type="EMBL" id="ABT16870.1"/>
    </source>
</evidence>
<gene>
    <name evidence="1" type="primary">z736R</name>
    <name evidence="1" type="ORF">ATCV1_z736R</name>
</gene>
<reference evidence="1 2" key="1">
    <citation type="submission" date="2006-09" db="EMBL/GenBank/DDBJ databases">
        <title>Sequence and annotation of the 288-kb ATCV-1 virus that infects an endosymbiotic Chlorella strain of the heliozoon Acanthocystis turfacea.</title>
        <authorList>
            <person name="Fitzgerald L.A."/>
            <person name="Graves M.V."/>
            <person name="Li X."/>
            <person name="Pfitzner A.J.P."/>
            <person name="Hartigan J."/>
            <person name="Van Etten J.L."/>
        </authorList>
    </citation>
    <scope>NUCLEOTIDE SEQUENCE [LARGE SCALE GENOMIC DNA]</scope>
    <source>
        <strain evidence="1 2">ATCV-1</strain>
    </source>
</reference>
<sequence>MGVGAKKSGICCHCCQDWSHVCAVWAQHRPSQHCSYARWSASECCGIRYSASLYCESGGHSGKGTADDRGRVAQLAAGHRLATNVRRTLDEPNGNMCDQTEFDRMQECDILQSRRQS</sequence>
<accession>A7K9Z6</accession>
<dbReference type="RefSeq" id="YP_001427217.1">
    <property type="nucleotide sequence ID" value="NC_008724.1"/>
</dbReference>
<dbReference type="Proteomes" id="UP000202420">
    <property type="component" value="Segment"/>
</dbReference>
<proteinExistence type="predicted"/>
<dbReference type="EMBL" id="EF101928">
    <property type="protein sequence ID" value="ABT16870.1"/>
    <property type="molecule type" value="Genomic_DNA"/>
</dbReference>
<protein>
    <submittedName>
        <fullName evidence="1">Uncharacterized protein z736R</fullName>
    </submittedName>
</protein>
<keyword evidence="2" id="KW-1185">Reference proteome</keyword>